<sequence length="1016" mass="112723">MAENNLLRAQYLEDDDTVVMKGTLSGIELGKHQNAWMLYAEYPLNMAHCQQLSDASIRGKRMRRLDLRSVANTLQAPHCAPVSDYPRVMGELNPQVYDRALAVDHQQNAQAYEQGEQQLIQQIEQETDPQRRQVLIDAYVDARRWNNERSMAAARQAEIAPGTPPVGEWSAEPWAPLKTLDVLALAHIQAKGLYSVFACLDDDLAVLRDINHEQELLESRHEQWQADNNLRLSIGGFIRSLITEDATEVSESLNYRYREHDIQLTPEQARQMLEARTRLEALARERYTANIRRSTTHSNHEADTRLHEIHLREQAAVAPIRAFIPLELHADALNVVRDYQESKVNNLRNTQSSDKVAQYIDLEAMNTWLDQTAPAHFSHLQQRHHALYADREQYLKRSESGTWFVNYLDPDNRRWLDQLALSCLSAQCLRQHGAEQFAHYIRSDDQGALRQVFTGWNPSLEGAVNSVSRSAELIAALDMENQTGAKSAIAKVLGVVGLPVVNHLALLAQDAQGQWNTLVKRLGAALLLLQNEHGSAPGGSWLSILIAAKLGNGVGLRAVNEGGLRTWHLFGKTAEDLTQWVNTTAKAIGTGNTAKIVNSAAVINGSGLVAIAALLINGLNASNYLAQASVVEEMDQQRIYDTASATLYAGAALVAVIDWQMRRAVADRAFNHQFSSGKWTSIPALTFFGALIGGLSAVAAFKELGSLKIQLESAQVNIDSWLSLRRDVVKGQMFLFGAQALSGIYYTVRVISGQLAIEAATAGYSLWMGPLNYLIMSAGLLYIVSWYLQETPMQDFLNGCCWSKAKALDLNPILIINQNKEFAFLCDILYRPRVSFVGSDEIVGSSSPAGFRSTTFIDSLIIDLPGASPLSVYLGIAMIGNAKRALAASQNIDNFQGFSRIEESMQDIGDYWLRSSKCDWLPHTLGQGLRLIGGFEKYARNEFVSQSSQITVRLFYRTPLISMLSSLHFVGGGRGVAFTITGEHGVVDLRNTLTPELDMAVLHVLGDRQCSIYLQP</sequence>
<organism evidence="2 3">
    <name type="scientific">Pseudomonas weihenstephanensis</name>
    <dbReference type="NCBI Taxonomy" id="1608994"/>
    <lineage>
        <taxon>Bacteria</taxon>
        <taxon>Pseudomonadati</taxon>
        <taxon>Pseudomonadota</taxon>
        <taxon>Gammaproteobacteria</taxon>
        <taxon>Pseudomonadales</taxon>
        <taxon>Pseudomonadaceae</taxon>
        <taxon>Pseudomonas</taxon>
    </lineage>
</organism>
<protein>
    <submittedName>
        <fullName evidence="2">Uncharacterized protein</fullName>
    </submittedName>
</protein>
<feature type="transmembrane region" description="Helical" evidence="1">
    <location>
        <begin position="771"/>
        <end position="788"/>
    </location>
</feature>
<comment type="caution">
    <text evidence="2">The sequence shown here is derived from an EMBL/GenBank/DDBJ whole genome shotgun (WGS) entry which is preliminary data.</text>
</comment>
<feature type="transmembrane region" description="Helical" evidence="1">
    <location>
        <begin position="639"/>
        <end position="661"/>
    </location>
</feature>
<keyword evidence="1" id="KW-1133">Transmembrane helix</keyword>
<feature type="transmembrane region" description="Helical" evidence="1">
    <location>
        <begin position="733"/>
        <end position="751"/>
    </location>
</feature>
<evidence type="ECO:0000313" key="3">
    <source>
        <dbReference type="Proteomes" id="UP000809529"/>
    </source>
</evidence>
<proteinExistence type="predicted"/>
<name>A0ABS1ZDQ8_9PSED</name>
<keyword evidence="3" id="KW-1185">Reference proteome</keyword>
<gene>
    <name evidence="2" type="ORF">GYN02_05310</name>
</gene>
<evidence type="ECO:0000313" key="2">
    <source>
        <dbReference type="EMBL" id="MBM1194597.1"/>
    </source>
</evidence>
<keyword evidence="1" id="KW-0472">Membrane</keyword>
<feature type="transmembrane region" description="Helical" evidence="1">
    <location>
        <begin position="600"/>
        <end position="619"/>
    </location>
</feature>
<dbReference type="EMBL" id="JAAEBW010000002">
    <property type="protein sequence ID" value="MBM1194597.1"/>
    <property type="molecule type" value="Genomic_DNA"/>
</dbReference>
<dbReference type="Proteomes" id="UP000809529">
    <property type="component" value="Unassembled WGS sequence"/>
</dbReference>
<reference evidence="2 3" key="1">
    <citation type="submission" date="2020-01" db="EMBL/GenBank/DDBJ databases">
        <title>Comparative genomics of meat spoilage bacteria.</title>
        <authorList>
            <person name="Hilgarth M."/>
            <person name="Vogel R.F."/>
        </authorList>
    </citation>
    <scope>NUCLEOTIDE SEQUENCE [LARGE SCALE GENOMIC DNA]</scope>
    <source>
        <strain evidence="2 3">TMW2.2077</strain>
    </source>
</reference>
<keyword evidence="1" id="KW-0812">Transmembrane</keyword>
<evidence type="ECO:0000256" key="1">
    <source>
        <dbReference type="SAM" id="Phobius"/>
    </source>
</evidence>
<feature type="transmembrane region" description="Helical" evidence="1">
    <location>
        <begin position="681"/>
        <end position="701"/>
    </location>
</feature>
<accession>A0ABS1ZDQ8</accession>